<keyword evidence="2" id="KW-1185">Reference proteome</keyword>
<organism evidence="1 2">
    <name type="scientific">Albimonas pacifica</name>
    <dbReference type="NCBI Taxonomy" id="1114924"/>
    <lineage>
        <taxon>Bacteria</taxon>
        <taxon>Pseudomonadati</taxon>
        <taxon>Pseudomonadota</taxon>
        <taxon>Alphaproteobacteria</taxon>
        <taxon>Rhodobacterales</taxon>
        <taxon>Paracoccaceae</taxon>
        <taxon>Albimonas</taxon>
    </lineage>
</organism>
<evidence type="ECO:0000313" key="1">
    <source>
        <dbReference type="EMBL" id="SFI78907.1"/>
    </source>
</evidence>
<sequence>MTYCVGLRLNAGLVMLSDTRTNAGLDNISRFGKMFTWERPGERALCLMTAGNLSITQGVVTALNEACARAEAGEDVESLLTCSTMFRAAQLVGDAMAAQQKRYREQLEETGARAGATLILGGQRKGGRPRLFLIYEAGNFIEATEDTAFFQIGEHKYGKPILDRVITPETPMPQALKAAFVSMDSTLRSNLSVGMPLDLAVLPAGELRFSVRRRMEQDDPEFQKVSGAWSDSLKAAFSSVPEIVL</sequence>
<dbReference type="GO" id="GO:0006508">
    <property type="term" value="P:proteolysis"/>
    <property type="evidence" value="ECO:0007669"/>
    <property type="project" value="UniProtKB-KW"/>
</dbReference>
<reference evidence="1 2" key="1">
    <citation type="submission" date="2016-10" db="EMBL/GenBank/DDBJ databases">
        <authorList>
            <person name="de Groot N.N."/>
        </authorList>
    </citation>
    <scope>NUCLEOTIDE SEQUENCE [LARGE SCALE GENOMIC DNA]</scope>
    <source>
        <strain evidence="1 2">CGMCC 1.11030</strain>
    </source>
</reference>
<dbReference type="AlphaFoldDB" id="A0A1I3L2I3"/>
<dbReference type="SUPFAM" id="SSF56235">
    <property type="entry name" value="N-terminal nucleophile aminohydrolases (Ntn hydrolases)"/>
    <property type="match status" value="1"/>
</dbReference>
<dbReference type="PIRSF" id="PIRSF009120">
    <property type="entry name" value="UCP009120_prtse"/>
    <property type="match status" value="1"/>
</dbReference>
<dbReference type="Gene3D" id="3.60.20.10">
    <property type="entry name" value="Glutamine Phosphoribosylpyrophosphate, subunit 1, domain 1"/>
    <property type="match status" value="1"/>
</dbReference>
<name>A0A1I3L2I3_9RHOB</name>
<keyword evidence="1" id="KW-0647">Proteasome</keyword>
<proteinExistence type="predicted"/>
<keyword evidence="1" id="KW-0645">Protease</keyword>
<dbReference type="GO" id="GO:0000502">
    <property type="term" value="C:proteasome complex"/>
    <property type="evidence" value="ECO:0007669"/>
    <property type="project" value="UniProtKB-KW"/>
</dbReference>
<dbReference type="STRING" id="1114924.SAMN05216258_109181"/>
<gene>
    <name evidence="1" type="ORF">SAMN05216258_109181</name>
</gene>
<dbReference type="Proteomes" id="UP000199377">
    <property type="component" value="Unassembled WGS sequence"/>
</dbReference>
<dbReference type="InterPro" id="IPR029055">
    <property type="entry name" value="Ntn_hydrolases_N"/>
</dbReference>
<dbReference type="OrthoDB" id="9786336at2"/>
<dbReference type="EMBL" id="FOQH01000009">
    <property type="protein sequence ID" value="SFI78907.1"/>
    <property type="molecule type" value="Genomic_DNA"/>
</dbReference>
<dbReference type="RefSeq" id="WP_092862680.1">
    <property type="nucleotide sequence ID" value="NZ_FOQH01000009.1"/>
</dbReference>
<dbReference type="GO" id="GO:0008233">
    <property type="term" value="F:peptidase activity"/>
    <property type="evidence" value="ECO:0007669"/>
    <property type="project" value="UniProtKB-KW"/>
</dbReference>
<evidence type="ECO:0000313" key="2">
    <source>
        <dbReference type="Proteomes" id="UP000199377"/>
    </source>
</evidence>
<keyword evidence="1" id="KW-0378">Hydrolase</keyword>
<accession>A0A1I3L2I3</accession>
<dbReference type="InterPro" id="IPR016545">
    <property type="entry name" value="UCP009120_prtse"/>
</dbReference>
<protein>
    <submittedName>
        <fullName evidence="1">Putative proteasome-type protease</fullName>
    </submittedName>
</protein>